<evidence type="ECO:0000256" key="4">
    <source>
        <dbReference type="SAM" id="MobiDB-lite"/>
    </source>
</evidence>
<feature type="compositionally biased region" description="Basic and acidic residues" evidence="4">
    <location>
        <begin position="172"/>
        <end position="181"/>
    </location>
</feature>
<dbReference type="EMBL" id="LUGG01000023">
    <property type="protein sequence ID" value="OBZ67846.1"/>
    <property type="molecule type" value="Genomic_DNA"/>
</dbReference>
<dbReference type="STRING" id="5627.A0A1C7LUG9"/>
<evidence type="ECO:0000313" key="5">
    <source>
        <dbReference type="EMBL" id="OBZ67846.1"/>
    </source>
</evidence>
<feature type="compositionally biased region" description="Gly residues" evidence="4">
    <location>
        <begin position="217"/>
        <end position="226"/>
    </location>
</feature>
<dbReference type="PANTHER" id="PTHR15367">
    <property type="entry name" value="DNA-DIRECTED RNA POLYMERASE III"/>
    <property type="match status" value="1"/>
</dbReference>
<name>A0A1C7LUG9_GRIFR</name>
<feature type="region of interest" description="Disordered" evidence="4">
    <location>
        <begin position="110"/>
        <end position="129"/>
    </location>
</feature>
<accession>A0A1C7LUG9</accession>
<dbReference type="GO" id="GO:0006383">
    <property type="term" value="P:transcription by RNA polymerase III"/>
    <property type="evidence" value="ECO:0007669"/>
    <property type="project" value="InterPro"/>
</dbReference>
<protein>
    <submittedName>
        <fullName evidence="5">Uncharacterized protein</fullName>
    </submittedName>
</protein>
<feature type="region of interest" description="Disordered" evidence="4">
    <location>
        <begin position="162"/>
        <end position="226"/>
    </location>
</feature>
<proteinExistence type="inferred from homology"/>
<feature type="compositionally biased region" description="Acidic residues" evidence="4">
    <location>
        <begin position="550"/>
        <end position="564"/>
    </location>
</feature>
<feature type="region of interest" description="Disordered" evidence="4">
    <location>
        <begin position="533"/>
        <end position="598"/>
    </location>
</feature>
<dbReference type="Pfam" id="PF11705">
    <property type="entry name" value="RNA_pol_3_Rpc31"/>
    <property type="match status" value="1"/>
</dbReference>
<dbReference type="GO" id="GO:0005666">
    <property type="term" value="C:RNA polymerase III complex"/>
    <property type="evidence" value="ECO:0007669"/>
    <property type="project" value="TreeGrafter"/>
</dbReference>
<dbReference type="OrthoDB" id="5377312at2759"/>
<feature type="compositionally biased region" description="Basic and acidic residues" evidence="4">
    <location>
        <begin position="565"/>
        <end position="589"/>
    </location>
</feature>
<feature type="compositionally biased region" description="Acidic residues" evidence="4">
    <location>
        <begin position="187"/>
        <end position="201"/>
    </location>
</feature>
<keyword evidence="6" id="KW-1185">Reference proteome</keyword>
<evidence type="ECO:0000256" key="3">
    <source>
        <dbReference type="ARBA" id="ARBA00023242"/>
    </source>
</evidence>
<sequence>HRHSDSDAALQNNWCNMSRGGRGGGRGGFGGKGAFGANNLPPMGLTFADLQTMSREQTALYPPLEPLPVLTEYTDEEKRICELQTGFATRLHKSAYYVVEHTKSTELARYSDKYRPSSASQPTLKRKDLHQPFFPQEIFEDYFNPKKKRKVGSRGLKKRLNLDEMVDDAEEQDKSGDERSEVGSQAAEEDYDVDEEYDNDYAENYFDNGEGDDFDDLGGGGGGDEGGGGGESQLFLIKLCLNAEAHCGIRFTTRMALVEDNQDNSDALIRISAPQALPFARRLSLEIYNRIIAWVAAVAVKEGLPAWKNALLACQLTCRDWLPAARSQRFHRLVLQPSANIPHLEDIYEVDTLVPYVRTVQIHAILLSVRRRRPDADPDCKWASRLVPLLNRLGGQPVDKLLLDWISWGQFTLKLRRCLLTQFTAVTRLMLVDSFPRLSVLRLRSNIWHAATHTPAQLTREVPLVLRKFKEDLPLYRIGLLAQWMIGQRETLIIEDMFIRVNPDARDMARLAALLRKIGPSLKSLRYAETDMSTVLSSDAESQSSKEQDNGEDSDQDERDDEGYDHDHDAIMDENNRDHDAGDKIRYDDTGDDDDMDRVSDAGEAVVYDENSAERETLENTAQLRDDVDQNVEDDPDFSDYRSDEELYERFVAALEAGPVQTPLLDKLIVSILWSRLSTLTLRLFSQMHSPRIREFEMTIEFHNLDEFKSADWNEIDAVLADIVLPYRPESKYLLWLVVPELEGGRKKLEEMIQRWLPRVGKRHVLHVLFDN</sequence>
<feature type="compositionally biased region" description="Polar residues" evidence="4">
    <location>
        <begin position="533"/>
        <end position="543"/>
    </location>
</feature>
<reference evidence="5 6" key="1">
    <citation type="submission" date="2016-03" db="EMBL/GenBank/DDBJ databases">
        <title>Whole genome sequencing of Grifola frondosa 9006-11.</title>
        <authorList>
            <person name="Min B."/>
            <person name="Park H."/>
            <person name="Kim J.-G."/>
            <person name="Cho H."/>
            <person name="Oh Y.-L."/>
            <person name="Kong W.-S."/>
            <person name="Choi I.-G."/>
        </authorList>
    </citation>
    <scope>NUCLEOTIDE SEQUENCE [LARGE SCALE GENOMIC DNA]</scope>
    <source>
        <strain evidence="5 6">9006-11</strain>
    </source>
</reference>
<dbReference type="AlphaFoldDB" id="A0A1C7LUG9"/>
<dbReference type="PANTHER" id="PTHR15367:SF2">
    <property type="entry name" value="DNA-DIRECTED RNA POLYMERASE III SUBUNIT"/>
    <property type="match status" value="1"/>
</dbReference>
<evidence type="ECO:0000313" key="6">
    <source>
        <dbReference type="Proteomes" id="UP000092993"/>
    </source>
</evidence>
<comment type="caution">
    <text evidence="5">The sequence shown here is derived from an EMBL/GenBank/DDBJ whole genome shotgun (WGS) entry which is preliminary data.</text>
</comment>
<evidence type="ECO:0000256" key="1">
    <source>
        <dbReference type="ARBA" id="ARBA00004123"/>
    </source>
</evidence>
<comment type="similarity">
    <text evidence="2">Belongs to the eukaryotic RPC7 RNA polymerase subunit family.</text>
</comment>
<keyword evidence="3" id="KW-0539">Nucleus</keyword>
<evidence type="ECO:0000256" key="2">
    <source>
        <dbReference type="ARBA" id="ARBA00008352"/>
    </source>
</evidence>
<dbReference type="Proteomes" id="UP000092993">
    <property type="component" value="Unassembled WGS sequence"/>
</dbReference>
<organism evidence="5 6">
    <name type="scientific">Grifola frondosa</name>
    <name type="common">Maitake</name>
    <name type="synonym">Polyporus frondosus</name>
    <dbReference type="NCBI Taxonomy" id="5627"/>
    <lineage>
        <taxon>Eukaryota</taxon>
        <taxon>Fungi</taxon>
        <taxon>Dikarya</taxon>
        <taxon>Basidiomycota</taxon>
        <taxon>Agaricomycotina</taxon>
        <taxon>Agaricomycetes</taxon>
        <taxon>Polyporales</taxon>
        <taxon>Grifolaceae</taxon>
        <taxon>Grifola</taxon>
    </lineage>
</organism>
<comment type="subcellular location">
    <subcellularLocation>
        <location evidence="1">Nucleus</location>
    </subcellularLocation>
</comment>
<feature type="non-terminal residue" evidence="5">
    <location>
        <position position="1"/>
    </location>
</feature>
<gene>
    <name evidence="5" type="ORF">A0H81_12322</name>
</gene>
<dbReference type="InterPro" id="IPR024661">
    <property type="entry name" value="RNA_pol_III_Rpc31"/>
</dbReference>